<keyword evidence="7 10" id="KW-0443">Lipid metabolism</keyword>
<evidence type="ECO:0000256" key="1">
    <source>
        <dbReference type="ARBA" id="ARBA00004141"/>
    </source>
</evidence>
<feature type="transmembrane region" description="Helical" evidence="10">
    <location>
        <begin position="196"/>
        <end position="214"/>
    </location>
</feature>
<keyword evidence="4 10" id="KW-0812">Transmembrane</keyword>
<dbReference type="Pfam" id="PF01151">
    <property type="entry name" value="ELO"/>
    <property type="match status" value="1"/>
</dbReference>
<feature type="transmembrane region" description="Helical" evidence="10">
    <location>
        <begin position="60"/>
        <end position="81"/>
    </location>
</feature>
<evidence type="ECO:0000256" key="10">
    <source>
        <dbReference type="RuleBase" id="RU361115"/>
    </source>
</evidence>
<organism evidence="11 12">
    <name type="scientific">Orchesella dallaii</name>
    <dbReference type="NCBI Taxonomy" id="48710"/>
    <lineage>
        <taxon>Eukaryota</taxon>
        <taxon>Metazoa</taxon>
        <taxon>Ecdysozoa</taxon>
        <taxon>Arthropoda</taxon>
        <taxon>Hexapoda</taxon>
        <taxon>Collembola</taxon>
        <taxon>Entomobryomorpha</taxon>
        <taxon>Entomobryoidea</taxon>
        <taxon>Orchesellidae</taxon>
        <taxon>Orchesellinae</taxon>
        <taxon>Orchesella</taxon>
    </lineage>
</organism>
<comment type="caution">
    <text evidence="11">The sequence shown here is derived from an EMBL/GenBank/DDBJ whole genome shotgun (WGS) entry which is preliminary data.</text>
</comment>
<keyword evidence="3 10" id="KW-0808">Transferase</keyword>
<feature type="transmembrane region" description="Helical" evidence="10">
    <location>
        <begin position="93"/>
        <end position="113"/>
    </location>
</feature>
<evidence type="ECO:0000256" key="9">
    <source>
        <dbReference type="ARBA" id="ARBA00023160"/>
    </source>
</evidence>
<sequence length="294" mass="34829">MAFLITDAVESIQAQVHETFYEHHSYEKYLVWNYTVPPTIQPFWFEKCNLQERIEWCIKYWTICLWSTAIYLCLIFAGQMWMKNRAPMKLTRLLTLWNLGLAIFSTIAFFRTVPELFQILSKPNGFHRSVCIRENFNESSAFWGWLYMLSKILELGDTLFIVLRKKPLIFLHWWHHVTVLNAVWITSFHFDPVARWFGIVNLGVHSLMYTYYALKAMHFSIPKKISMALTTIQLGQMVLAVFLNLYSIYIKSTGAPCARSDVGIKIHFSIYFSYLILFSNYFYKAYFSKKTKKE</sequence>
<evidence type="ECO:0000256" key="4">
    <source>
        <dbReference type="ARBA" id="ARBA00022692"/>
    </source>
</evidence>
<evidence type="ECO:0000256" key="7">
    <source>
        <dbReference type="ARBA" id="ARBA00023098"/>
    </source>
</evidence>
<evidence type="ECO:0000313" key="11">
    <source>
        <dbReference type="EMBL" id="CAL8097126.1"/>
    </source>
</evidence>
<dbReference type="PANTHER" id="PTHR11157:SF17">
    <property type="entry name" value="ELONGATION OF VERY LONG CHAIN FATTY ACIDS PROTEIN 6"/>
    <property type="match status" value="1"/>
</dbReference>
<accession>A0ABP1QBQ5</accession>
<name>A0ABP1QBQ5_9HEXA</name>
<evidence type="ECO:0000313" key="12">
    <source>
        <dbReference type="Proteomes" id="UP001642540"/>
    </source>
</evidence>
<dbReference type="EMBL" id="CAXLJM020000028">
    <property type="protein sequence ID" value="CAL8097126.1"/>
    <property type="molecule type" value="Genomic_DNA"/>
</dbReference>
<protein>
    <recommendedName>
        <fullName evidence="10">Elongation of very long chain fatty acids protein</fullName>
        <ecNumber evidence="10">2.3.1.199</ecNumber>
    </recommendedName>
    <alternativeName>
        <fullName evidence="10">Very-long-chain 3-oxoacyl-CoA synthase</fullName>
    </alternativeName>
</protein>
<comment type="catalytic activity">
    <reaction evidence="10">
        <text>a very-long-chain acyl-CoA + malonyl-CoA + H(+) = a very-long-chain 3-oxoacyl-CoA + CO2 + CoA</text>
        <dbReference type="Rhea" id="RHEA:32727"/>
        <dbReference type="ChEBI" id="CHEBI:15378"/>
        <dbReference type="ChEBI" id="CHEBI:16526"/>
        <dbReference type="ChEBI" id="CHEBI:57287"/>
        <dbReference type="ChEBI" id="CHEBI:57384"/>
        <dbReference type="ChEBI" id="CHEBI:90725"/>
        <dbReference type="ChEBI" id="CHEBI:90736"/>
        <dbReference type="EC" id="2.3.1.199"/>
    </reaction>
</comment>
<reference evidence="11 12" key="1">
    <citation type="submission" date="2024-08" db="EMBL/GenBank/DDBJ databases">
        <authorList>
            <person name="Cucini C."/>
            <person name="Frati F."/>
        </authorList>
    </citation>
    <scope>NUCLEOTIDE SEQUENCE [LARGE SCALE GENOMIC DNA]</scope>
</reference>
<keyword evidence="9 10" id="KW-0275">Fatty acid biosynthesis</keyword>
<keyword evidence="8 10" id="KW-0472">Membrane</keyword>
<feature type="transmembrane region" description="Helical" evidence="10">
    <location>
        <begin position="262"/>
        <end position="283"/>
    </location>
</feature>
<feature type="transmembrane region" description="Helical" evidence="10">
    <location>
        <begin position="170"/>
        <end position="190"/>
    </location>
</feature>
<feature type="transmembrane region" description="Helical" evidence="10">
    <location>
        <begin position="226"/>
        <end position="250"/>
    </location>
</feature>
<keyword evidence="5 10" id="KW-0276">Fatty acid metabolism</keyword>
<comment type="similarity">
    <text evidence="10">Belongs to the ELO family.</text>
</comment>
<evidence type="ECO:0000256" key="3">
    <source>
        <dbReference type="ARBA" id="ARBA00022679"/>
    </source>
</evidence>
<dbReference type="Proteomes" id="UP001642540">
    <property type="component" value="Unassembled WGS sequence"/>
</dbReference>
<keyword evidence="2 10" id="KW-0444">Lipid biosynthesis</keyword>
<dbReference type="PANTHER" id="PTHR11157">
    <property type="entry name" value="FATTY ACID ACYL TRANSFERASE-RELATED"/>
    <property type="match status" value="1"/>
</dbReference>
<comment type="subcellular location">
    <subcellularLocation>
        <location evidence="1">Membrane</location>
        <topology evidence="1">Multi-pass membrane protein</topology>
    </subcellularLocation>
</comment>
<proteinExistence type="inferred from homology"/>
<dbReference type="InterPro" id="IPR002076">
    <property type="entry name" value="ELO_fam"/>
</dbReference>
<evidence type="ECO:0000256" key="6">
    <source>
        <dbReference type="ARBA" id="ARBA00022989"/>
    </source>
</evidence>
<dbReference type="EC" id="2.3.1.199" evidence="10"/>
<feature type="transmembrane region" description="Helical" evidence="10">
    <location>
        <begin position="142"/>
        <end position="163"/>
    </location>
</feature>
<gene>
    <name evidence="11" type="ORF">ODALV1_LOCUS9555</name>
</gene>
<evidence type="ECO:0000256" key="8">
    <source>
        <dbReference type="ARBA" id="ARBA00023136"/>
    </source>
</evidence>
<evidence type="ECO:0000256" key="2">
    <source>
        <dbReference type="ARBA" id="ARBA00022516"/>
    </source>
</evidence>
<keyword evidence="6 10" id="KW-1133">Transmembrane helix</keyword>
<evidence type="ECO:0000256" key="5">
    <source>
        <dbReference type="ARBA" id="ARBA00022832"/>
    </source>
</evidence>
<keyword evidence="12" id="KW-1185">Reference proteome</keyword>